<feature type="region of interest" description="Disordered" evidence="2">
    <location>
        <begin position="247"/>
        <end position="278"/>
    </location>
</feature>
<evidence type="ECO:0000313" key="4">
    <source>
        <dbReference type="EMBL" id="GMN33220.1"/>
    </source>
</evidence>
<feature type="compositionally biased region" description="Basic and acidic residues" evidence="2">
    <location>
        <begin position="247"/>
        <end position="268"/>
    </location>
</feature>
<dbReference type="Pfam" id="PF03732">
    <property type="entry name" value="Retrotrans_gag"/>
    <property type="match status" value="1"/>
</dbReference>
<accession>A0AA88CVB8</accession>
<reference evidence="4" key="1">
    <citation type="submission" date="2023-07" db="EMBL/GenBank/DDBJ databases">
        <title>draft genome sequence of fig (Ficus carica).</title>
        <authorList>
            <person name="Takahashi T."/>
            <person name="Nishimura K."/>
        </authorList>
    </citation>
    <scope>NUCLEOTIDE SEQUENCE</scope>
</reference>
<evidence type="ECO:0000256" key="1">
    <source>
        <dbReference type="SAM" id="Coils"/>
    </source>
</evidence>
<dbReference type="PANTHER" id="PTHR33223:SF10">
    <property type="entry name" value="AMINOTRANSFERASE-LIKE PLANT MOBILE DOMAIN-CONTAINING PROTEIN"/>
    <property type="match status" value="1"/>
</dbReference>
<feature type="coiled-coil region" evidence="1">
    <location>
        <begin position="210"/>
        <end position="244"/>
    </location>
</feature>
<keyword evidence="1" id="KW-0175">Coiled coil</keyword>
<dbReference type="InterPro" id="IPR005162">
    <property type="entry name" value="Retrotrans_gag_dom"/>
</dbReference>
<comment type="caution">
    <text evidence="4">The sequence shown here is derived from an EMBL/GenBank/DDBJ whole genome shotgun (WGS) entry which is preliminary data.</text>
</comment>
<dbReference type="Proteomes" id="UP001187192">
    <property type="component" value="Unassembled WGS sequence"/>
</dbReference>
<evidence type="ECO:0000259" key="3">
    <source>
        <dbReference type="Pfam" id="PF03732"/>
    </source>
</evidence>
<gene>
    <name evidence="4" type="ORF">TIFTF001_046683</name>
</gene>
<feature type="compositionally biased region" description="Basic and acidic residues" evidence="2">
    <location>
        <begin position="1"/>
        <end position="10"/>
    </location>
</feature>
<keyword evidence="5" id="KW-1185">Reference proteome</keyword>
<feature type="compositionally biased region" description="Polar residues" evidence="2">
    <location>
        <begin position="11"/>
        <end position="27"/>
    </location>
</feature>
<organism evidence="4 5">
    <name type="scientific">Ficus carica</name>
    <name type="common">Common fig</name>
    <dbReference type="NCBI Taxonomy" id="3494"/>
    <lineage>
        <taxon>Eukaryota</taxon>
        <taxon>Viridiplantae</taxon>
        <taxon>Streptophyta</taxon>
        <taxon>Embryophyta</taxon>
        <taxon>Tracheophyta</taxon>
        <taxon>Spermatophyta</taxon>
        <taxon>Magnoliopsida</taxon>
        <taxon>eudicotyledons</taxon>
        <taxon>Gunneridae</taxon>
        <taxon>Pentapetalae</taxon>
        <taxon>rosids</taxon>
        <taxon>fabids</taxon>
        <taxon>Rosales</taxon>
        <taxon>Moraceae</taxon>
        <taxon>Ficeae</taxon>
        <taxon>Ficus</taxon>
    </lineage>
</organism>
<protein>
    <recommendedName>
        <fullName evidence="3">Retrotransposon gag domain-containing protein</fullName>
    </recommendedName>
</protein>
<feature type="region of interest" description="Disordered" evidence="2">
    <location>
        <begin position="1"/>
        <end position="27"/>
    </location>
</feature>
<dbReference type="PANTHER" id="PTHR33223">
    <property type="entry name" value="CCHC-TYPE DOMAIN-CONTAINING PROTEIN"/>
    <property type="match status" value="1"/>
</dbReference>
<name>A0AA88CVB8_FICCA</name>
<sequence length="321" mass="37584">MADEREHQEELSQGSPVNNPEASTSGAKCQITNLTQFVEELTRKYSTQQTTSECPIPPGTMNIEEMMRTFMSEEMRTFEAQMEQRFSSQIHRATTSTPGYDDLTRGVRETPPYKAHYQHHHSEVRKHFLSESLKGAALRWFCNLPPESIDSFHEHSLEFMRNFSVHIQLGKTTKDLWGVVHGPHESLRAYVKRFSKAISEISGLDVGIAREALKKGFIELEEENERVERDWARTREEVVKVRNEREKTFRRERTHPAQRTEHREGRTTRRDHKRPLSPSKYALGISPLELIAHLKRQDFVTWPKKLQENLARDTTKYCEFY</sequence>
<dbReference type="EMBL" id="BTGU01004866">
    <property type="protein sequence ID" value="GMN33220.1"/>
    <property type="molecule type" value="Genomic_DNA"/>
</dbReference>
<evidence type="ECO:0000313" key="5">
    <source>
        <dbReference type="Proteomes" id="UP001187192"/>
    </source>
</evidence>
<evidence type="ECO:0000256" key="2">
    <source>
        <dbReference type="SAM" id="MobiDB-lite"/>
    </source>
</evidence>
<proteinExistence type="predicted"/>
<dbReference type="AlphaFoldDB" id="A0AA88CVB8"/>
<feature type="domain" description="Retrotransposon gag" evidence="3">
    <location>
        <begin position="128"/>
        <end position="202"/>
    </location>
</feature>